<organism evidence="5 6">
    <name type="scientific">Pseudozyma flocculosa</name>
    <dbReference type="NCBI Taxonomy" id="84751"/>
    <lineage>
        <taxon>Eukaryota</taxon>
        <taxon>Fungi</taxon>
        <taxon>Dikarya</taxon>
        <taxon>Basidiomycota</taxon>
        <taxon>Ustilaginomycotina</taxon>
        <taxon>Ustilaginomycetes</taxon>
        <taxon>Ustilaginales</taxon>
        <taxon>Ustilaginaceae</taxon>
        <taxon>Pseudozyma</taxon>
    </lineage>
</organism>
<keyword evidence="6" id="KW-1185">Reference proteome</keyword>
<evidence type="ECO:0000313" key="5">
    <source>
        <dbReference type="EMBL" id="SPO39164.1"/>
    </source>
</evidence>
<dbReference type="EMBL" id="OOIP01000013">
    <property type="protein sequence ID" value="SPO39164.1"/>
    <property type="molecule type" value="Genomic_DNA"/>
</dbReference>
<keyword evidence="2" id="KW-0539">Nucleus</keyword>
<accession>A0A5C3F3T6</accession>
<dbReference type="AlphaFoldDB" id="A0A5C3F3T6"/>
<dbReference type="InterPro" id="IPR045138">
    <property type="entry name" value="MeCP2/MBD4"/>
</dbReference>
<reference evidence="5 6" key="1">
    <citation type="submission" date="2018-03" db="EMBL/GenBank/DDBJ databases">
        <authorList>
            <person name="Guldener U."/>
        </authorList>
    </citation>
    <scope>NUCLEOTIDE SEQUENCE [LARGE SCALE GENOMIC DNA]</scope>
    <source>
        <strain evidence="5 6">DAOM196992</strain>
    </source>
</reference>
<protein>
    <recommendedName>
        <fullName evidence="4">HhH-GPD domain-containing protein</fullName>
    </recommendedName>
</protein>
<dbReference type="PANTHER" id="PTHR15074:SF0">
    <property type="entry name" value="METHYL-CPG-BINDING DOMAIN PROTEIN 4-LIKE PROTEIN"/>
    <property type="match status" value="1"/>
</dbReference>
<gene>
    <name evidence="5" type="ORF">PSFLO_04643</name>
</gene>
<feature type="domain" description="HhH-GPD" evidence="4">
    <location>
        <begin position="116"/>
        <end position="255"/>
    </location>
</feature>
<sequence>MVTTRSRSRASAAAAPVVASPHIAPKRQDRAERGDDQDALAPVTKRPPRKRRRKAVSSDTAAATTAAGDDTAAEETGQPQSKPRTVHGMERSANFYGLIQELVSPNVFWLLVATCLLNQTRGRAAIPVFWHLVARWPDEGALADAPLDELTALLQPLGLHNIRARRLIDMSKKMVEVPHDPRNRFKARARECPETPIGIYPGVGRYAIDSYRIFVVDGGAHQGLGGERPVAPAELRLREQLDRQLRLDEPPTTRDAAVSMGQVAHTAHQLATVAGHTAKHEQAGQDAHATVVEAESESHIPEWKKVLPLDKELRAYLVWRWAKEGIEWHPERGPVSVPHKA</sequence>
<evidence type="ECO:0000256" key="2">
    <source>
        <dbReference type="ARBA" id="ARBA00023242"/>
    </source>
</evidence>
<dbReference type="Gene3D" id="1.10.340.30">
    <property type="entry name" value="Hypothetical protein, domain 2"/>
    <property type="match status" value="1"/>
</dbReference>
<dbReference type="InterPro" id="IPR003265">
    <property type="entry name" value="HhH-GPD_domain"/>
</dbReference>
<dbReference type="SUPFAM" id="SSF48150">
    <property type="entry name" value="DNA-glycosylase"/>
    <property type="match status" value="1"/>
</dbReference>
<name>A0A5C3F3T6_9BASI</name>
<dbReference type="OrthoDB" id="10265068at2759"/>
<comment type="subcellular location">
    <subcellularLocation>
        <location evidence="1">Nucleus</location>
    </subcellularLocation>
</comment>
<feature type="compositionally biased region" description="Basic and acidic residues" evidence="3">
    <location>
        <begin position="26"/>
        <end position="36"/>
    </location>
</feature>
<proteinExistence type="predicted"/>
<evidence type="ECO:0000313" key="6">
    <source>
        <dbReference type="Proteomes" id="UP000323386"/>
    </source>
</evidence>
<dbReference type="SMART" id="SM00478">
    <property type="entry name" value="ENDO3c"/>
    <property type="match status" value="1"/>
</dbReference>
<evidence type="ECO:0000259" key="4">
    <source>
        <dbReference type="SMART" id="SM00478"/>
    </source>
</evidence>
<dbReference type="GO" id="GO:0003677">
    <property type="term" value="F:DNA binding"/>
    <property type="evidence" value="ECO:0007669"/>
    <property type="project" value="InterPro"/>
</dbReference>
<feature type="compositionally biased region" description="Low complexity" evidence="3">
    <location>
        <begin position="59"/>
        <end position="77"/>
    </location>
</feature>
<dbReference type="Pfam" id="PF00730">
    <property type="entry name" value="HhH-GPD"/>
    <property type="match status" value="1"/>
</dbReference>
<feature type="region of interest" description="Disordered" evidence="3">
    <location>
        <begin position="1"/>
        <end position="87"/>
    </location>
</feature>
<dbReference type="GO" id="GO:0006285">
    <property type="term" value="P:base-excision repair, AP site formation"/>
    <property type="evidence" value="ECO:0007669"/>
    <property type="project" value="UniProtKB-ARBA"/>
</dbReference>
<evidence type="ECO:0000256" key="3">
    <source>
        <dbReference type="SAM" id="MobiDB-lite"/>
    </source>
</evidence>
<dbReference type="PANTHER" id="PTHR15074">
    <property type="entry name" value="METHYL-CPG-BINDING PROTEIN"/>
    <property type="match status" value="1"/>
</dbReference>
<dbReference type="InterPro" id="IPR011257">
    <property type="entry name" value="DNA_glycosylase"/>
</dbReference>
<feature type="compositionally biased region" description="Low complexity" evidence="3">
    <location>
        <begin position="9"/>
        <end position="21"/>
    </location>
</feature>
<evidence type="ECO:0000256" key="1">
    <source>
        <dbReference type="ARBA" id="ARBA00004123"/>
    </source>
</evidence>
<dbReference type="GO" id="GO:0005634">
    <property type="term" value="C:nucleus"/>
    <property type="evidence" value="ECO:0007669"/>
    <property type="project" value="UniProtKB-SubCell"/>
</dbReference>
<feature type="compositionally biased region" description="Basic residues" evidence="3">
    <location>
        <begin position="46"/>
        <end position="55"/>
    </location>
</feature>
<dbReference type="Proteomes" id="UP000323386">
    <property type="component" value="Unassembled WGS sequence"/>
</dbReference>
<dbReference type="GO" id="GO:0003824">
    <property type="term" value="F:catalytic activity"/>
    <property type="evidence" value="ECO:0007669"/>
    <property type="project" value="InterPro"/>
</dbReference>